<keyword evidence="2" id="KW-1185">Reference proteome</keyword>
<sequence length="99" mass="10736">MCSISLPEGLIIRFFRTLGGKVPGYHCSGEACLPSLSICKAKLRGNGVSLASTRYRCPFNGQLASRSDPYGSRVAVTLAFDITMMELRTSRASICTIQE</sequence>
<protein>
    <submittedName>
        <fullName evidence="1">Uncharacterized protein</fullName>
    </submittedName>
</protein>
<dbReference type="AlphaFoldDB" id="A0A6A6RXG7"/>
<proteinExistence type="predicted"/>
<reference evidence="1" key="1">
    <citation type="journal article" date="2020" name="Stud. Mycol.">
        <title>101 Dothideomycetes genomes: a test case for predicting lifestyles and emergence of pathogens.</title>
        <authorList>
            <person name="Haridas S."/>
            <person name="Albert R."/>
            <person name="Binder M."/>
            <person name="Bloem J."/>
            <person name="Labutti K."/>
            <person name="Salamov A."/>
            <person name="Andreopoulos B."/>
            <person name="Baker S."/>
            <person name="Barry K."/>
            <person name="Bills G."/>
            <person name="Bluhm B."/>
            <person name="Cannon C."/>
            <person name="Castanera R."/>
            <person name="Culley D."/>
            <person name="Daum C."/>
            <person name="Ezra D."/>
            <person name="Gonzalez J."/>
            <person name="Henrissat B."/>
            <person name="Kuo A."/>
            <person name="Liang C."/>
            <person name="Lipzen A."/>
            <person name="Lutzoni F."/>
            <person name="Magnuson J."/>
            <person name="Mondo S."/>
            <person name="Nolan M."/>
            <person name="Ohm R."/>
            <person name="Pangilinan J."/>
            <person name="Park H.-J."/>
            <person name="Ramirez L."/>
            <person name="Alfaro M."/>
            <person name="Sun H."/>
            <person name="Tritt A."/>
            <person name="Yoshinaga Y."/>
            <person name="Zwiers L.-H."/>
            <person name="Turgeon B."/>
            <person name="Goodwin S."/>
            <person name="Spatafora J."/>
            <person name="Crous P."/>
            <person name="Grigoriev I."/>
        </authorList>
    </citation>
    <scope>NUCLEOTIDE SEQUENCE</scope>
    <source>
        <strain evidence="1">CBS 473.64</strain>
    </source>
</reference>
<organism evidence="1 2">
    <name type="scientific">Massarina eburnea CBS 473.64</name>
    <dbReference type="NCBI Taxonomy" id="1395130"/>
    <lineage>
        <taxon>Eukaryota</taxon>
        <taxon>Fungi</taxon>
        <taxon>Dikarya</taxon>
        <taxon>Ascomycota</taxon>
        <taxon>Pezizomycotina</taxon>
        <taxon>Dothideomycetes</taxon>
        <taxon>Pleosporomycetidae</taxon>
        <taxon>Pleosporales</taxon>
        <taxon>Massarineae</taxon>
        <taxon>Massarinaceae</taxon>
        <taxon>Massarina</taxon>
    </lineage>
</organism>
<evidence type="ECO:0000313" key="2">
    <source>
        <dbReference type="Proteomes" id="UP000799753"/>
    </source>
</evidence>
<evidence type="ECO:0000313" key="1">
    <source>
        <dbReference type="EMBL" id="KAF2638888.1"/>
    </source>
</evidence>
<name>A0A6A6RXG7_9PLEO</name>
<dbReference type="EMBL" id="MU006788">
    <property type="protein sequence ID" value="KAF2638888.1"/>
    <property type="molecule type" value="Genomic_DNA"/>
</dbReference>
<gene>
    <name evidence="1" type="ORF">P280DRAFT_64843</name>
</gene>
<accession>A0A6A6RXG7</accession>
<dbReference type="Proteomes" id="UP000799753">
    <property type="component" value="Unassembled WGS sequence"/>
</dbReference>